<dbReference type="EMBL" id="ACUX02000004">
    <property type="protein sequence ID" value="EEZ62003.1"/>
    <property type="molecule type" value="Genomic_DNA"/>
</dbReference>
<gene>
    <name evidence="1" type="ORF">HMPREF0762_00090</name>
</gene>
<accession>D0WE65</accession>
<dbReference type="AlphaFoldDB" id="D0WE65"/>
<keyword evidence="2" id="KW-1185">Reference proteome</keyword>
<protein>
    <submittedName>
        <fullName evidence="1">Uncharacterized protein</fullName>
    </submittedName>
</protein>
<comment type="caution">
    <text evidence="1">The sequence shown here is derived from an EMBL/GenBank/DDBJ whole genome shotgun (WGS) entry which is preliminary data.</text>
</comment>
<dbReference type="Proteomes" id="UP000006001">
    <property type="component" value="Unassembled WGS sequence"/>
</dbReference>
<reference evidence="1" key="1">
    <citation type="submission" date="2009-10" db="EMBL/GenBank/DDBJ databases">
        <authorList>
            <person name="Weinstock G."/>
            <person name="Sodergren E."/>
            <person name="Clifton S."/>
            <person name="Fulton L."/>
            <person name="Fulton B."/>
            <person name="Courtney L."/>
            <person name="Fronick C."/>
            <person name="Harrison M."/>
            <person name="Strong C."/>
            <person name="Farmer C."/>
            <person name="Delahaunty K."/>
            <person name="Markovic C."/>
            <person name="Hall O."/>
            <person name="Minx P."/>
            <person name="Tomlinson C."/>
            <person name="Mitreva M."/>
            <person name="Nelson J."/>
            <person name="Hou S."/>
            <person name="Wollam A."/>
            <person name="Pepin K.H."/>
            <person name="Johnson M."/>
            <person name="Bhonagiri V."/>
            <person name="Nash W.E."/>
            <person name="Warren W."/>
            <person name="Chinwalla A."/>
            <person name="Mardis E.R."/>
            <person name="Wilson R.K."/>
        </authorList>
    </citation>
    <scope>NUCLEOTIDE SEQUENCE [LARGE SCALE GENOMIC DNA]</scope>
    <source>
        <strain evidence="1">ATCC 700122</strain>
    </source>
</reference>
<name>D0WE65_SLAES</name>
<organism evidence="1 2">
    <name type="scientific">Slackia exigua (strain ATCC 700122 / DSM 15923 / CIP 105133 / JCM 11022 / KCTC 5966 / S-7)</name>
    <dbReference type="NCBI Taxonomy" id="649764"/>
    <lineage>
        <taxon>Bacteria</taxon>
        <taxon>Bacillati</taxon>
        <taxon>Actinomycetota</taxon>
        <taxon>Coriobacteriia</taxon>
        <taxon>Eggerthellales</taxon>
        <taxon>Eggerthellaceae</taxon>
        <taxon>Slackia</taxon>
    </lineage>
</organism>
<dbReference type="HOGENOM" id="CLU_3296602_0_0_11"/>
<sequence>MRIYACRWSTLANAAPRMRFGHFMRLGDRTIESMGEGAYA</sequence>
<dbReference type="STRING" id="649764.HMPREF0762_00090"/>
<evidence type="ECO:0000313" key="2">
    <source>
        <dbReference type="Proteomes" id="UP000006001"/>
    </source>
</evidence>
<evidence type="ECO:0000313" key="1">
    <source>
        <dbReference type="EMBL" id="EEZ62003.1"/>
    </source>
</evidence>
<proteinExistence type="predicted"/>